<dbReference type="Proteomes" id="UP000248817">
    <property type="component" value="Unassembled WGS sequence"/>
</dbReference>
<evidence type="ECO:0000313" key="1">
    <source>
        <dbReference type="EMBL" id="PYI30101.1"/>
    </source>
</evidence>
<gene>
    <name evidence="1" type="ORF">BP00DRAFT_213947</name>
</gene>
<reference evidence="1 2" key="1">
    <citation type="submission" date="2018-02" db="EMBL/GenBank/DDBJ databases">
        <title>The genomes of Aspergillus section Nigri reveals drivers in fungal speciation.</title>
        <authorList>
            <consortium name="DOE Joint Genome Institute"/>
            <person name="Vesth T.C."/>
            <person name="Nybo J."/>
            <person name="Theobald S."/>
            <person name="Brandl J."/>
            <person name="Frisvad J.C."/>
            <person name="Nielsen K.F."/>
            <person name="Lyhne E.K."/>
            <person name="Kogle M.E."/>
            <person name="Kuo A."/>
            <person name="Riley R."/>
            <person name="Clum A."/>
            <person name="Nolan M."/>
            <person name="Lipzen A."/>
            <person name="Salamov A."/>
            <person name="Henrissat B."/>
            <person name="Wiebenga A."/>
            <person name="De vries R.P."/>
            <person name="Grigoriev I.V."/>
            <person name="Mortensen U.H."/>
            <person name="Andersen M.R."/>
            <person name="Baker S.E."/>
        </authorList>
    </citation>
    <scope>NUCLEOTIDE SEQUENCE [LARGE SCALE GENOMIC DNA]</scope>
    <source>
        <strain evidence="1 2">CBS 114.80</strain>
    </source>
</reference>
<proteinExistence type="predicted"/>
<name>A0A2V5I200_9EURO</name>
<sequence>MLTSSNTSRAAVRSMASLTRAVSSSSPAAAAAFAARSPAALSSRRLLASNSRVMQQFPRLQSLNSTSSKRAFGTTVRMVSFPASATDRSR</sequence>
<evidence type="ECO:0000313" key="2">
    <source>
        <dbReference type="Proteomes" id="UP000248817"/>
    </source>
</evidence>
<dbReference type="AlphaFoldDB" id="A0A2V5I200"/>
<protein>
    <submittedName>
        <fullName evidence="1">Uncharacterized protein</fullName>
    </submittedName>
</protein>
<organism evidence="1 2">
    <name type="scientific">Aspergillus indologenus CBS 114.80</name>
    <dbReference type="NCBI Taxonomy" id="1450541"/>
    <lineage>
        <taxon>Eukaryota</taxon>
        <taxon>Fungi</taxon>
        <taxon>Dikarya</taxon>
        <taxon>Ascomycota</taxon>
        <taxon>Pezizomycotina</taxon>
        <taxon>Eurotiomycetes</taxon>
        <taxon>Eurotiomycetidae</taxon>
        <taxon>Eurotiales</taxon>
        <taxon>Aspergillaceae</taxon>
        <taxon>Aspergillus</taxon>
        <taxon>Aspergillus subgen. Circumdati</taxon>
    </lineage>
</organism>
<keyword evidence="2" id="KW-1185">Reference proteome</keyword>
<dbReference type="EMBL" id="KZ825520">
    <property type="protein sequence ID" value="PYI30101.1"/>
    <property type="molecule type" value="Genomic_DNA"/>
</dbReference>
<accession>A0A2V5I200</accession>